<organism evidence="4 5">
    <name type="scientific">Pedobacter africanus</name>
    <dbReference type="NCBI Taxonomy" id="151894"/>
    <lineage>
        <taxon>Bacteria</taxon>
        <taxon>Pseudomonadati</taxon>
        <taxon>Bacteroidota</taxon>
        <taxon>Sphingobacteriia</taxon>
        <taxon>Sphingobacteriales</taxon>
        <taxon>Sphingobacteriaceae</taxon>
        <taxon>Pedobacter</taxon>
    </lineage>
</organism>
<proteinExistence type="predicted"/>
<keyword evidence="1" id="KW-0812">Transmembrane</keyword>
<dbReference type="AlphaFoldDB" id="A0A1W2A353"/>
<dbReference type="Gene3D" id="3.55.50.30">
    <property type="match status" value="1"/>
</dbReference>
<dbReference type="InterPro" id="IPR012373">
    <property type="entry name" value="Ferrdict_sens_TM"/>
</dbReference>
<feature type="domain" description="FecR protein" evidence="2">
    <location>
        <begin position="179"/>
        <end position="282"/>
    </location>
</feature>
<dbReference type="RefSeq" id="WP_084237432.1">
    <property type="nucleotide sequence ID" value="NZ_FWXT01000001.1"/>
</dbReference>
<feature type="transmembrane region" description="Helical" evidence="1">
    <location>
        <begin position="78"/>
        <end position="99"/>
    </location>
</feature>
<dbReference type="PANTHER" id="PTHR30273:SF2">
    <property type="entry name" value="PROTEIN FECR"/>
    <property type="match status" value="1"/>
</dbReference>
<gene>
    <name evidence="4" type="ORF">SAMN04488524_1169</name>
</gene>
<evidence type="ECO:0000259" key="2">
    <source>
        <dbReference type="Pfam" id="PF04773"/>
    </source>
</evidence>
<dbReference type="Gene3D" id="2.60.120.1440">
    <property type="match status" value="1"/>
</dbReference>
<keyword evidence="1" id="KW-0472">Membrane</keyword>
<dbReference type="STRING" id="151894.SAMN04488524_1169"/>
<feature type="domain" description="Protein FecR C-terminal" evidence="3">
    <location>
        <begin position="320"/>
        <end position="388"/>
    </location>
</feature>
<dbReference type="InterPro" id="IPR032508">
    <property type="entry name" value="FecR_C"/>
</dbReference>
<reference evidence="5" key="1">
    <citation type="submission" date="2017-04" db="EMBL/GenBank/DDBJ databases">
        <authorList>
            <person name="Varghese N."/>
            <person name="Submissions S."/>
        </authorList>
    </citation>
    <scope>NUCLEOTIDE SEQUENCE [LARGE SCALE GENOMIC DNA]</scope>
    <source>
        <strain evidence="5">DSM 12126</strain>
    </source>
</reference>
<dbReference type="Pfam" id="PF16344">
    <property type="entry name" value="FecR_C"/>
    <property type="match status" value="1"/>
</dbReference>
<evidence type="ECO:0000256" key="1">
    <source>
        <dbReference type="SAM" id="Phobius"/>
    </source>
</evidence>
<evidence type="ECO:0000313" key="4">
    <source>
        <dbReference type="EMBL" id="SMC54738.1"/>
    </source>
</evidence>
<dbReference type="Proteomes" id="UP000192756">
    <property type="component" value="Unassembled WGS sequence"/>
</dbReference>
<dbReference type="InterPro" id="IPR006860">
    <property type="entry name" value="FecR"/>
</dbReference>
<protein>
    <submittedName>
        <fullName evidence="4">FecR family protein</fullName>
    </submittedName>
</protein>
<sequence>MDNFDRAYLQELAYKWKNKQLTEAEQQYLAHWEASQLDNLLVLPNDAATPEAIKKRMLNKLLNELAAENTPAKKTIQLWPRIIGAAAAVAAITFGVWFYTANNTARHLDDRRDLLSYANDIAPGGNRATLTSNGKSINLSGAKTGVVVGDDIKYTDGSAVGSLSPMGRDGEAREGEFKTLTTPKGGTYSIILQDGTKVWLNADSKLEFLSNYRNKLQRIVKLTGEAYFEVAPAYTTIKGTRARQRFIVQSKGQRVEVLGTHFNISAYNAEVIKTTLLEGSVRIEGKLMLKPGQQSEISLDRRVTVKQVDVNEAIAWKNNEFMFENQPIEEVMKMVERWYNVTVIYQGDKPADKFGGVVSRFDKISKVLSVLESTGRVHFKVEDRKVYVSK</sequence>
<dbReference type="Pfam" id="PF04773">
    <property type="entry name" value="FecR"/>
    <property type="match status" value="1"/>
</dbReference>
<dbReference type="OrthoDB" id="9771237at2"/>
<dbReference type="EMBL" id="FWXT01000001">
    <property type="protein sequence ID" value="SMC54738.1"/>
    <property type="molecule type" value="Genomic_DNA"/>
</dbReference>
<accession>A0A1W2A353</accession>
<keyword evidence="1" id="KW-1133">Transmembrane helix</keyword>
<evidence type="ECO:0000259" key="3">
    <source>
        <dbReference type="Pfam" id="PF16344"/>
    </source>
</evidence>
<dbReference type="GO" id="GO:0016989">
    <property type="term" value="F:sigma factor antagonist activity"/>
    <property type="evidence" value="ECO:0007669"/>
    <property type="project" value="TreeGrafter"/>
</dbReference>
<dbReference type="PANTHER" id="PTHR30273">
    <property type="entry name" value="PERIPLASMIC SIGNAL SENSOR AND SIGMA FACTOR ACTIVATOR FECR-RELATED"/>
    <property type="match status" value="1"/>
</dbReference>
<keyword evidence="5" id="KW-1185">Reference proteome</keyword>
<name>A0A1W2A353_9SPHI</name>
<evidence type="ECO:0000313" key="5">
    <source>
        <dbReference type="Proteomes" id="UP000192756"/>
    </source>
</evidence>